<keyword evidence="3" id="KW-0847">Vitamin C</keyword>
<evidence type="ECO:0000256" key="6">
    <source>
        <dbReference type="ARBA" id="ARBA00023004"/>
    </source>
</evidence>
<feature type="domain" description="Fe2OG dioxygenase" evidence="7">
    <location>
        <begin position="135"/>
        <end position="241"/>
    </location>
</feature>
<keyword evidence="9" id="KW-1185">Reference proteome</keyword>
<dbReference type="PANTHER" id="PTHR10869:SF180">
    <property type="entry name" value="FE2OG DIOXYGENASE DOMAIN-CONTAINING PROTEIN"/>
    <property type="match status" value="1"/>
</dbReference>
<dbReference type="PROSITE" id="PS51471">
    <property type="entry name" value="FE2OG_OXY"/>
    <property type="match status" value="1"/>
</dbReference>
<dbReference type="Proteomes" id="UP000887567">
    <property type="component" value="Unplaced"/>
</dbReference>
<comment type="cofactor">
    <cofactor evidence="1">
        <name>L-ascorbate</name>
        <dbReference type="ChEBI" id="CHEBI:38290"/>
    </cofactor>
</comment>
<evidence type="ECO:0000256" key="5">
    <source>
        <dbReference type="ARBA" id="ARBA00023002"/>
    </source>
</evidence>
<evidence type="ECO:0000313" key="8">
    <source>
        <dbReference type="EnsemblMetazoa" id="XP_028515448.1"/>
    </source>
</evidence>
<dbReference type="SMART" id="SM00702">
    <property type="entry name" value="P4Hc"/>
    <property type="match status" value="1"/>
</dbReference>
<protein>
    <recommendedName>
        <fullName evidence="7">Fe2OG dioxygenase domain-containing protein</fullName>
    </recommendedName>
</protein>
<dbReference type="PANTHER" id="PTHR10869">
    <property type="entry name" value="PROLYL 4-HYDROXYLASE ALPHA SUBUNIT"/>
    <property type="match status" value="1"/>
</dbReference>
<keyword evidence="5" id="KW-0560">Oxidoreductase</keyword>
<dbReference type="InterPro" id="IPR006620">
    <property type="entry name" value="Pro_4_hyd_alph"/>
</dbReference>
<accession>A0A913YK97</accession>
<dbReference type="Pfam" id="PF13640">
    <property type="entry name" value="2OG-FeII_Oxy_3"/>
    <property type="match status" value="1"/>
</dbReference>
<dbReference type="GO" id="GO:0031418">
    <property type="term" value="F:L-ascorbic acid binding"/>
    <property type="evidence" value="ECO:0007669"/>
    <property type="project" value="UniProtKB-KW"/>
</dbReference>
<dbReference type="OMA" id="GHKFIIQ"/>
<dbReference type="GeneID" id="110240979"/>
<dbReference type="InterPro" id="IPR005123">
    <property type="entry name" value="Oxoglu/Fe-dep_dioxygenase_dom"/>
</dbReference>
<reference evidence="8" key="1">
    <citation type="submission" date="2022-11" db="UniProtKB">
        <authorList>
            <consortium name="EnsemblMetazoa"/>
        </authorList>
    </citation>
    <scope>IDENTIFICATION</scope>
</reference>
<dbReference type="Gene3D" id="2.60.120.620">
    <property type="entry name" value="q2cbj1_9rhob like domain"/>
    <property type="match status" value="1"/>
</dbReference>
<name>A0A913YK97_EXADI</name>
<dbReference type="AlphaFoldDB" id="A0A913YK97"/>
<evidence type="ECO:0000256" key="3">
    <source>
        <dbReference type="ARBA" id="ARBA00022896"/>
    </source>
</evidence>
<dbReference type="FunFam" id="2.60.120.620:FF:000054">
    <property type="entry name" value="Prolyl 4-hydroxylase subunit alpha-1"/>
    <property type="match status" value="1"/>
</dbReference>
<sequence length="298" mass="34575">MSSFVNGKSFDLKELRPNKHNSSVRAYVIENFLSDHDCDSLVKVHNKHLDILKQNDPFLCFDSVLTLVKNLKELKLKYKVSSKDFIKGTTCLNETFSSELKQHFKWSYSTAFYPGENKFSMVYAEHIKQATGLKPENGGKFQITSYPLGVGYKSHTDCIVYTKGQGEERDRFATVLVYLQDVEEGGETEFPLLGMKVKPKKGMALVWNSMDEDGNCEALSLHDAKRVVKGHKYIIQRWYYYKNFPALGKRPPEPNLPQRKPNQARVSCDEYEQGSCRWYDEWNYDHILEYHAQRKNLV</sequence>
<evidence type="ECO:0000313" key="9">
    <source>
        <dbReference type="Proteomes" id="UP000887567"/>
    </source>
</evidence>
<keyword evidence="4" id="KW-0223">Dioxygenase</keyword>
<evidence type="ECO:0000256" key="4">
    <source>
        <dbReference type="ARBA" id="ARBA00022964"/>
    </source>
</evidence>
<dbReference type="GO" id="GO:0005783">
    <property type="term" value="C:endoplasmic reticulum"/>
    <property type="evidence" value="ECO:0007669"/>
    <property type="project" value="TreeGrafter"/>
</dbReference>
<evidence type="ECO:0000256" key="1">
    <source>
        <dbReference type="ARBA" id="ARBA00001961"/>
    </source>
</evidence>
<evidence type="ECO:0000259" key="7">
    <source>
        <dbReference type="PROSITE" id="PS51471"/>
    </source>
</evidence>
<dbReference type="InterPro" id="IPR044862">
    <property type="entry name" value="Pro_4_hyd_alph_FE2OG_OXY"/>
</dbReference>
<dbReference type="InterPro" id="IPR045054">
    <property type="entry name" value="P4HA-like"/>
</dbReference>
<organism evidence="8 9">
    <name type="scientific">Exaiptasia diaphana</name>
    <name type="common">Tropical sea anemone</name>
    <name type="synonym">Aiptasia pulchella</name>
    <dbReference type="NCBI Taxonomy" id="2652724"/>
    <lineage>
        <taxon>Eukaryota</taxon>
        <taxon>Metazoa</taxon>
        <taxon>Cnidaria</taxon>
        <taxon>Anthozoa</taxon>
        <taxon>Hexacorallia</taxon>
        <taxon>Actiniaria</taxon>
        <taxon>Aiptasiidae</taxon>
        <taxon>Exaiptasia</taxon>
    </lineage>
</organism>
<dbReference type="GO" id="GO:0005506">
    <property type="term" value="F:iron ion binding"/>
    <property type="evidence" value="ECO:0007669"/>
    <property type="project" value="InterPro"/>
</dbReference>
<dbReference type="RefSeq" id="XP_028515448.1">
    <property type="nucleotide sequence ID" value="XM_028659647.1"/>
</dbReference>
<keyword evidence="2" id="KW-0479">Metal-binding</keyword>
<evidence type="ECO:0000256" key="2">
    <source>
        <dbReference type="ARBA" id="ARBA00022723"/>
    </source>
</evidence>
<dbReference type="GO" id="GO:0004656">
    <property type="term" value="F:procollagen-proline 4-dioxygenase activity"/>
    <property type="evidence" value="ECO:0007669"/>
    <property type="project" value="TreeGrafter"/>
</dbReference>
<dbReference type="EnsemblMetazoa" id="XM_028659647.1">
    <property type="protein sequence ID" value="XP_028515448.1"/>
    <property type="gene ID" value="LOC110240979"/>
</dbReference>
<dbReference type="OrthoDB" id="420380at2759"/>
<keyword evidence="6" id="KW-0408">Iron</keyword>
<proteinExistence type="predicted"/>